<name>A0A8T0WT80_PANVG</name>
<comment type="caution">
    <text evidence="2">The sequence shown here is derived from an EMBL/GenBank/DDBJ whole genome shotgun (WGS) entry which is preliminary data.</text>
</comment>
<proteinExistence type="predicted"/>
<accession>A0A8T0WT80</accession>
<dbReference type="Proteomes" id="UP000823388">
    <property type="component" value="Chromosome 1N"/>
</dbReference>
<dbReference type="AlphaFoldDB" id="A0A8T0WT80"/>
<evidence type="ECO:0000313" key="3">
    <source>
        <dbReference type="Proteomes" id="UP000823388"/>
    </source>
</evidence>
<feature type="domain" description="DUF1618" evidence="1">
    <location>
        <begin position="81"/>
        <end position="194"/>
    </location>
</feature>
<dbReference type="Pfam" id="PF07762">
    <property type="entry name" value="DUF1618"/>
    <property type="match status" value="1"/>
</dbReference>
<dbReference type="PANTHER" id="PTHR33074:SF97">
    <property type="entry name" value="DUF1618 DOMAIN-CONTAINING PROTEIN"/>
    <property type="match status" value="1"/>
</dbReference>
<dbReference type="PANTHER" id="PTHR33074">
    <property type="entry name" value="EXPRESSED PROTEIN-RELATED"/>
    <property type="match status" value="1"/>
</dbReference>
<organism evidence="2 3">
    <name type="scientific">Panicum virgatum</name>
    <name type="common">Blackwell switchgrass</name>
    <dbReference type="NCBI Taxonomy" id="38727"/>
    <lineage>
        <taxon>Eukaryota</taxon>
        <taxon>Viridiplantae</taxon>
        <taxon>Streptophyta</taxon>
        <taxon>Embryophyta</taxon>
        <taxon>Tracheophyta</taxon>
        <taxon>Spermatophyta</taxon>
        <taxon>Magnoliopsida</taxon>
        <taxon>Liliopsida</taxon>
        <taxon>Poales</taxon>
        <taxon>Poaceae</taxon>
        <taxon>PACMAD clade</taxon>
        <taxon>Panicoideae</taxon>
        <taxon>Panicodae</taxon>
        <taxon>Paniceae</taxon>
        <taxon>Panicinae</taxon>
        <taxon>Panicum</taxon>
        <taxon>Panicum sect. Hiantes</taxon>
    </lineage>
</organism>
<reference evidence="2" key="1">
    <citation type="submission" date="2020-05" db="EMBL/GenBank/DDBJ databases">
        <title>WGS assembly of Panicum virgatum.</title>
        <authorList>
            <person name="Lovell J.T."/>
            <person name="Jenkins J."/>
            <person name="Shu S."/>
            <person name="Juenger T.E."/>
            <person name="Schmutz J."/>
        </authorList>
    </citation>
    <scope>NUCLEOTIDE SEQUENCE</scope>
    <source>
        <strain evidence="2">AP13</strain>
    </source>
</reference>
<dbReference type="EMBL" id="CM029038">
    <property type="protein sequence ID" value="KAG2649497.1"/>
    <property type="molecule type" value="Genomic_DNA"/>
</dbReference>
<evidence type="ECO:0000313" key="2">
    <source>
        <dbReference type="EMBL" id="KAG2649497.1"/>
    </source>
</evidence>
<dbReference type="InterPro" id="IPR011676">
    <property type="entry name" value="DUF1618"/>
</dbReference>
<keyword evidence="3" id="KW-1185">Reference proteome</keyword>
<evidence type="ECO:0000259" key="1">
    <source>
        <dbReference type="Pfam" id="PF07762"/>
    </source>
</evidence>
<sequence>MLICGEEFAVAYLGVGYRDPENETLEVELWVIRSTIIGDSTDGDEKWEVMYLPLQGQDVEHYNLLDFTTSEVIPFKNALCWVAYNRSVLYCEDILGGNLKATFTGFPPNYSSFHHSGPSGRPGLYHSLWVTEGGRTLAFLDVVRHDGADLGRMVPDTANSFVVQADDLWATHTPEDLPREVMMLPLLSMDDINVAHFVLYDWVGRFGKFSLVTIDLSTKRVIGSVVPCTNGEEDLSTDDADLVKAKPSFFMHFLPAEFPKFLNLQRKKKNLA</sequence>
<gene>
    <name evidence="2" type="ORF">PVAP13_1NG102438</name>
</gene>
<protein>
    <recommendedName>
        <fullName evidence="1">DUF1618 domain-containing protein</fullName>
    </recommendedName>
</protein>